<dbReference type="GO" id="GO:0005975">
    <property type="term" value="P:carbohydrate metabolic process"/>
    <property type="evidence" value="ECO:0007669"/>
    <property type="project" value="InterPro"/>
</dbReference>
<dbReference type="InterPro" id="IPR004185">
    <property type="entry name" value="Glyco_hydro_13_lg-like_dom"/>
</dbReference>
<evidence type="ECO:0000313" key="5">
    <source>
        <dbReference type="Proteomes" id="UP000501003"/>
    </source>
</evidence>
<evidence type="ECO:0000256" key="2">
    <source>
        <dbReference type="ARBA" id="ARBA00023295"/>
    </source>
</evidence>
<dbReference type="InterPro" id="IPR017853">
    <property type="entry name" value="GH"/>
</dbReference>
<dbReference type="KEGG" id="aqg:HRU87_06190"/>
<dbReference type="SUPFAM" id="SSF51445">
    <property type="entry name" value="(Trans)glycosidases"/>
    <property type="match status" value="1"/>
</dbReference>
<sequence>MKLPLALWPHHDGSALYVSPQTPILEGRVKLKIRIHQSMGKIERVSIRQSDSGEGFLSAPLKRLHTRHGWDWYEGFIIMFNPEVHYRFLIEISNTESYWLNGIGLFELDQPDRDDFKINTHRRPPSWASGAVMYQVFPDRFARSQAADSRKLPDWAIAQGWSDEVIGTGPGTSEQFFGGDLKGIELHLDHLKRLGATILYLTPFFPAGSNHRYDASSFDAVDPLLGGNAALSSLVRAAHDKGLKVMGDLTANHSGDKHEWFVSAHGNPKAPESEFYYFGEGNKTYDSWWGVPSLPKFNWSSGELRRRFIQGKSSVVAKWLKAPFGLDGWRIDVANMTGLIREDNFNREVATTIRETMDQVNPNTFLIGEFTSDAANHVEGDSYQSTMTYANFTRPLWRWLWNPSEKREEPQLGRGRKQITAKQLLELHSKFAGTFPWQLRMHNLNALDTHDTGRFKSFSIPGSQRVAAGLQFTFPGIPMIFAGDEFGLDGYNGENSRTPIPWNGEREFDASMIETYARLSRLRKSHRALVDGSMRWLFASEEAMAFARENKTETILVIATRGKDRHIEFPRDALAQPEQAKNLFGNGELRVVGNKIRYESVKLDFQIWRLPSAHR</sequence>
<dbReference type="EMBL" id="CP054056">
    <property type="protein sequence ID" value="QKJ25746.1"/>
    <property type="molecule type" value="Genomic_DNA"/>
</dbReference>
<dbReference type="InterPro" id="IPR013780">
    <property type="entry name" value="Glyco_hydro_b"/>
</dbReference>
<evidence type="ECO:0000256" key="1">
    <source>
        <dbReference type="ARBA" id="ARBA00022801"/>
    </source>
</evidence>
<dbReference type="Proteomes" id="UP000501003">
    <property type="component" value="Chromosome"/>
</dbReference>
<dbReference type="Pfam" id="PF00128">
    <property type="entry name" value="Alpha-amylase"/>
    <property type="match status" value="1"/>
</dbReference>
<proteinExistence type="predicted"/>
<keyword evidence="2" id="KW-0326">Glycosidase</keyword>
<dbReference type="InterPro" id="IPR014756">
    <property type="entry name" value="Ig_E-set"/>
</dbReference>
<evidence type="ECO:0000313" key="4">
    <source>
        <dbReference type="EMBL" id="QKJ25746.1"/>
    </source>
</evidence>
<dbReference type="SUPFAM" id="SSF81296">
    <property type="entry name" value="E set domains"/>
    <property type="match status" value="1"/>
</dbReference>
<dbReference type="Gene3D" id="2.60.40.1180">
    <property type="entry name" value="Golgi alpha-mannosidase II"/>
    <property type="match status" value="1"/>
</dbReference>
<dbReference type="InterPro" id="IPR006047">
    <property type="entry name" value="GH13_cat_dom"/>
</dbReference>
<dbReference type="SMART" id="SM00642">
    <property type="entry name" value="Aamy"/>
    <property type="match status" value="1"/>
</dbReference>
<dbReference type="GO" id="GO:0004553">
    <property type="term" value="F:hydrolase activity, hydrolyzing O-glycosyl compounds"/>
    <property type="evidence" value="ECO:0007669"/>
    <property type="project" value="InterPro"/>
</dbReference>
<dbReference type="RefSeq" id="WP_173494043.1">
    <property type="nucleotide sequence ID" value="NZ_CP054056.1"/>
</dbReference>
<evidence type="ECO:0000259" key="3">
    <source>
        <dbReference type="SMART" id="SM00642"/>
    </source>
</evidence>
<keyword evidence="1 4" id="KW-0378">Hydrolase</keyword>
<gene>
    <name evidence="4" type="ORF">HRU87_06190</name>
</gene>
<protein>
    <submittedName>
        <fullName evidence="4">Glycoside hydrolase family 13 protein</fullName>
    </submittedName>
</protein>
<dbReference type="Gene3D" id="3.20.20.80">
    <property type="entry name" value="Glycosidases"/>
    <property type="match status" value="1"/>
</dbReference>
<accession>A0A7D4PR39</accession>
<organism evidence="4 5">
    <name type="scientific">Aquiluna borgnonia</name>
    <dbReference type="NCBI Taxonomy" id="2499157"/>
    <lineage>
        <taxon>Bacteria</taxon>
        <taxon>Bacillati</taxon>
        <taxon>Actinomycetota</taxon>
        <taxon>Actinomycetes</taxon>
        <taxon>Micrococcales</taxon>
        <taxon>Microbacteriaceae</taxon>
        <taxon>Luna cluster</taxon>
        <taxon>Luna-1 subcluster</taxon>
        <taxon>Aquiluna</taxon>
    </lineage>
</organism>
<keyword evidence="5" id="KW-1185">Reference proteome</keyword>
<dbReference type="CDD" id="cd02857">
    <property type="entry name" value="E_set_CDase_PDE_N"/>
    <property type="match status" value="1"/>
</dbReference>
<dbReference type="PANTHER" id="PTHR10357:SF210">
    <property type="entry name" value="MALTODEXTRIN GLUCOSIDASE"/>
    <property type="match status" value="1"/>
</dbReference>
<feature type="domain" description="Glycosyl hydrolase family 13 catalytic" evidence="3">
    <location>
        <begin position="135"/>
        <end position="523"/>
    </location>
</feature>
<dbReference type="AlphaFoldDB" id="A0A7D4PR39"/>
<name>A0A7D4PR39_9MICO</name>
<dbReference type="CDD" id="cd11338">
    <property type="entry name" value="AmyAc_CMD"/>
    <property type="match status" value="1"/>
</dbReference>
<reference evidence="4 5" key="1">
    <citation type="submission" date="2020-05" db="EMBL/GenBank/DDBJ databases">
        <title>Aquirufa sp. strain 15G-AUS-rot a new Aquirufa species.</title>
        <authorList>
            <person name="Pitt A."/>
            <person name="Hahn M.W."/>
        </authorList>
    </citation>
    <scope>NUCLEOTIDE SEQUENCE [LARGE SCALE GENOMIC DNA]</scope>
    <source>
        <strain evidence="4 5">15G-AUS-rot</strain>
    </source>
</reference>
<dbReference type="PANTHER" id="PTHR10357">
    <property type="entry name" value="ALPHA-AMYLASE FAMILY MEMBER"/>
    <property type="match status" value="1"/>
</dbReference>